<feature type="region of interest" description="Disordered" evidence="1">
    <location>
        <begin position="33"/>
        <end position="71"/>
    </location>
</feature>
<evidence type="ECO:0000256" key="2">
    <source>
        <dbReference type="SAM" id="SignalP"/>
    </source>
</evidence>
<feature type="compositionally biased region" description="Basic and acidic residues" evidence="1">
    <location>
        <begin position="158"/>
        <end position="172"/>
    </location>
</feature>
<dbReference type="AlphaFoldDB" id="A0A4R4DUB1"/>
<proteinExistence type="predicted"/>
<evidence type="ECO:0000313" key="3">
    <source>
        <dbReference type="EMBL" id="TCZ64486.1"/>
    </source>
</evidence>
<dbReference type="InterPro" id="IPR036770">
    <property type="entry name" value="Ankyrin_rpt-contain_sf"/>
</dbReference>
<organism evidence="3 4">
    <name type="scientific">Roseicella aquatilis</name>
    <dbReference type="NCBI Taxonomy" id="2527868"/>
    <lineage>
        <taxon>Bacteria</taxon>
        <taxon>Pseudomonadati</taxon>
        <taxon>Pseudomonadota</taxon>
        <taxon>Alphaproteobacteria</taxon>
        <taxon>Acetobacterales</taxon>
        <taxon>Roseomonadaceae</taxon>
        <taxon>Roseicella</taxon>
    </lineage>
</organism>
<keyword evidence="4" id="KW-1185">Reference proteome</keyword>
<sequence length="231" mass="23920">MRAPTRLLPLALLAWTLLPAGEAAAQFARGANRVPRPEAGGNASRPPPPALPGLQNRNAPDPIPADPNQVLSPNAALFDSINRGDIVAARDAVARGADLDSRNVLGLTPVDAAVDQGRTEIMFYLLSVRGGTRVAGQPPEAATDKPPAKPDRKGRRGAAAEDARAPAGEIDRSVPMSAPVARNPRLWAGDGGAPQPEIGFLGFDAGRPPGAVPPRAVPVRAERPAAKRSKG</sequence>
<feature type="compositionally biased region" description="Basic and acidic residues" evidence="1">
    <location>
        <begin position="142"/>
        <end position="151"/>
    </location>
</feature>
<keyword evidence="2" id="KW-0732">Signal</keyword>
<gene>
    <name evidence="3" type="ORF">EXY23_07530</name>
</gene>
<evidence type="ECO:0000256" key="1">
    <source>
        <dbReference type="SAM" id="MobiDB-lite"/>
    </source>
</evidence>
<dbReference type="SUPFAM" id="SSF48403">
    <property type="entry name" value="Ankyrin repeat"/>
    <property type="match status" value="1"/>
</dbReference>
<feature type="chain" id="PRO_5020992655" evidence="2">
    <location>
        <begin position="26"/>
        <end position="231"/>
    </location>
</feature>
<protein>
    <submittedName>
        <fullName evidence="3">Uncharacterized protein</fullName>
    </submittedName>
</protein>
<accession>A0A4R4DUB1</accession>
<dbReference type="EMBL" id="SKBM01000005">
    <property type="protein sequence ID" value="TCZ64486.1"/>
    <property type="molecule type" value="Genomic_DNA"/>
</dbReference>
<feature type="region of interest" description="Disordered" evidence="1">
    <location>
        <begin position="132"/>
        <end position="231"/>
    </location>
</feature>
<feature type="signal peptide" evidence="2">
    <location>
        <begin position="1"/>
        <end position="25"/>
    </location>
</feature>
<name>A0A4R4DUB1_9PROT</name>
<comment type="caution">
    <text evidence="3">The sequence shown here is derived from an EMBL/GenBank/DDBJ whole genome shotgun (WGS) entry which is preliminary data.</text>
</comment>
<dbReference type="RefSeq" id="WP_132286432.1">
    <property type="nucleotide sequence ID" value="NZ_SKBM01000005.1"/>
</dbReference>
<evidence type="ECO:0000313" key="4">
    <source>
        <dbReference type="Proteomes" id="UP000295023"/>
    </source>
</evidence>
<dbReference type="Proteomes" id="UP000295023">
    <property type="component" value="Unassembled WGS sequence"/>
</dbReference>
<dbReference type="OrthoDB" id="7284510at2"/>
<dbReference type="Gene3D" id="1.25.40.20">
    <property type="entry name" value="Ankyrin repeat-containing domain"/>
    <property type="match status" value="1"/>
</dbReference>
<reference evidence="3 4" key="1">
    <citation type="submission" date="2019-03" db="EMBL/GenBank/DDBJ databases">
        <title>Paracraurococcus aquatilis NE82 genome sequence.</title>
        <authorList>
            <person name="Zhao Y."/>
            <person name="Du Z."/>
        </authorList>
    </citation>
    <scope>NUCLEOTIDE SEQUENCE [LARGE SCALE GENOMIC DNA]</scope>
    <source>
        <strain evidence="3 4">NE82</strain>
    </source>
</reference>